<reference evidence="3" key="1">
    <citation type="journal article" date="2022" name="bioRxiv">
        <title>Sequencing and chromosome-scale assembly of the giantPleurodeles waltlgenome.</title>
        <authorList>
            <person name="Brown T."/>
            <person name="Elewa A."/>
            <person name="Iarovenko S."/>
            <person name="Subramanian E."/>
            <person name="Araus A.J."/>
            <person name="Petzold A."/>
            <person name="Susuki M."/>
            <person name="Suzuki K.-i.T."/>
            <person name="Hayashi T."/>
            <person name="Toyoda A."/>
            <person name="Oliveira C."/>
            <person name="Osipova E."/>
            <person name="Leigh N.D."/>
            <person name="Simon A."/>
            <person name="Yun M.H."/>
        </authorList>
    </citation>
    <scope>NUCLEOTIDE SEQUENCE</scope>
    <source>
        <strain evidence="3">20211129_DDA</strain>
        <tissue evidence="3">Liver</tissue>
    </source>
</reference>
<dbReference type="EMBL" id="JANPWB010000012">
    <property type="protein sequence ID" value="KAJ1115187.1"/>
    <property type="molecule type" value="Genomic_DNA"/>
</dbReference>
<name>A0AAV7NKM6_PLEWA</name>
<dbReference type="AlphaFoldDB" id="A0AAV7NKM6"/>
<feature type="region of interest" description="Disordered" evidence="1">
    <location>
        <begin position="1"/>
        <end position="48"/>
    </location>
</feature>
<feature type="compositionally biased region" description="Basic and acidic residues" evidence="1">
    <location>
        <begin position="1"/>
        <end position="12"/>
    </location>
</feature>
<dbReference type="Proteomes" id="UP001066276">
    <property type="component" value="Chromosome 8"/>
</dbReference>
<dbReference type="GO" id="GO:0005634">
    <property type="term" value="C:nucleus"/>
    <property type="evidence" value="ECO:0007669"/>
    <property type="project" value="TreeGrafter"/>
</dbReference>
<evidence type="ECO:0000313" key="3">
    <source>
        <dbReference type="EMBL" id="KAJ1115187.1"/>
    </source>
</evidence>
<dbReference type="PANTHER" id="PTHR23098:SF16">
    <property type="entry name" value="REGULATORY PROTEIN ZESTE"/>
    <property type="match status" value="1"/>
</dbReference>
<comment type="caution">
    <text evidence="3">The sequence shown here is derived from an EMBL/GenBank/DDBJ whole genome shotgun (WGS) entry which is preliminary data.</text>
</comment>
<proteinExistence type="predicted"/>
<protein>
    <recommendedName>
        <fullName evidence="2">Myb/SANT-like DNA-binding domain-containing protein</fullName>
    </recommendedName>
</protein>
<evidence type="ECO:0000259" key="2">
    <source>
        <dbReference type="Pfam" id="PF13873"/>
    </source>
</evidence>
<feature type="domain" description="Myb/SANT-like DNA-binding" evidence="2">
    <location>
        <begin position="51"/>
        <end position="122"/>
    </location>
</feature>
<gene>
    <name evidence="3" type="ORF">NDU88_003413</name>
</gene>
<evidence type="ECO:0000313" key="4">
    <source>
        <dbReference type="Proteomes" id="UP001066276"/>
    </source>
</evidence>
<dbReference type="InterPro" id="IPR028002">
    <property type="entry name" value="Myb_DNA-bind_5"/>
</dbReference>
<sequence>MKPGPEDGEHQSQTDNASRQDTLIDPHRSTKNTVPSPDAIHYPHHVPPINPRFTKRKLRTMVDEILKVEPQIFGSKVQHTPIARKMELWQTIVNRVNVVGHHPRTRDDIRRSWNDLRGKVRAMASNHHIAVQKTGGGPPPTPPNYTDWEGKVLAILHPEGLTGLTGGMD</sequence>
<organism evidence="3 4">
    <name type="scientific">Pleurodeles waltl</name>
    <name type="common">Iberian ribbed newt</name>
    <dbReference type="NCBI Taxonomy" id="8319"/>
    <lineage>
        <taxon>Eukaryota</taxon>
        <taxon>Metazoa</taxon>
        <taxon>Chordata</taxon>
        <taxon>Craniata</taxon>
        <taxon>Vertebrata</taxon>
        <taxon>Euteleostomi</taxon>
        <taxon>Amphibia</taxon>
        <taxon>Batrachia</taxon>
        <taxon>Caudata</taxon>
        <taxon>Salamandroidea</taxon>
        <taxon>Salamandridae</taxon>
        <taxon>Pleurodelinae</taxon>
        <taxon>Pleurodeles</taxon>
    </lineage>
</organism>
<keyword evidence="4" id="KW-1185">Reference proteome</keyword>
<evidence type="ECO:0000256" key="1">
    <source>
        <dbReference type="SAM" id="MobiDB-lite"/>
    </source>
</evidence>
<dbReference type="PANTHER" id="PTHR23098">
    <property type="entry name" value="AGAP001331-PA-RELATED"/>
    <property type="match status" value="1"/>
</dbReference>
<accession>A0AAV7NKM6</accession>
<dbReference type="Pfam" id="PF13873">
    <property type="entry name" value="Myb_DNA-bind_5"/>
    <property type="match status" value="1"/>
</dbReference>